<evidence type="ECO:0000256" key="1">
    <source>
        <dbReference type="SAM" id="Phobius"/>
    </source>
</evidence>
<evidence type="ECO:0000313" key="3">
    <source>
        <dbReference type="Proteomes" id="UP000035514"/>
    </source>
</evidence>
<dbReference type="AlphaFoldDB" id="A0A0G9K6C5"/>
<dbReference type="PATRIC" id="fig|1447256.3.peg.1265"/>
<keyword evidence="1" id="KW-0812">Transmembrane</keyword>
<dbReference type="Proteomes" id="UP000035514">
    <property type="component" value="Unassembled WGS sequence"/>
</dbReference>
<accession>A0A0G9K6C5</accession>
<organism evidence="2 3">
    <name type="scientific">Aliarcobacter butzleri L348</name>
    <dbReference type="NCBI Taxonomy" id="1447256"/>
    <lineage>
        <taxon>Bacteria</taxon>
        <taxon>Pseudomonadati</taxon>
        <taxon>Campylobacterota</taxon>
        <taxon>Epsilonproteobacteria</taxon>
        <taxon>Campylobacterales</taxon>
        <taxon>Arcobacteraceae</taxon>
        <taxon>Aliarcobacter</taxon>
    </lineage>
</organism>
<dbReference type="EMBL" id="JAIQ01000094">
    <property type="protein sequence ID" value="KLD99762.1"/>
    <property type="molecule type" value="Genomic_DNA"/>
</dbReference>
<comment type="caution">
    <text evidence="2">The sequence shown here is derived from an EMBL/GenBank/DDBJ whole genome shotgun (WGS) entry which is preliminary data.</text>
</comment>
<dbReference type="RefSeq" id="WP_046996725.1">
    <property type="nucleotide sequence ID" value="NZ_JAIQ01000094.1"/>
</dbReference>
<proteinExistence type="predicted"/>
<keyword evidence="1" id="KW-0472">Membrane</keyword>
<sequence length="66" mass="7635">MKPTVYLTFLAFFAFIGIIIYNKGIEKQEKKVVVAPCEDAKIFQEVKENPNKLDKLIIEKCTDNQK</sequence>
<feature type="transmembrane region" description="Helical" evidence="1">
    <location>
        <begin position="6"/>
        <end position="22"/>
    </location>
</feature>
<keyword evidence="1" id="KW-1133">Transmembrane helix</keyword>
<evidence type="ECO:0000313" key="2">
    <source>
        <dbReference type="EMBL" id="KLD99762.1"/>
    </source>
</evidence>
<protein>
    <submittedName>
        <fullName evidence="2">Uncharacterized protein</fullName>
    </submittedName>
</protein>
<gene>
    <name evidence="2" type="ORF">AA20_06485</name>
</gene>
<reference evidence="2 3" key="1">
    <citation type="submission" date="2014-01" db="EMBL/GenBank/DDBJ databases">
        <title>Development of a Comparative Genomic Fingerprinting Assay for High Resolution Genotyping of Arcobacter butzleri.</title>
        <authorList>
            <person name="Webb A.L."/>
            <person name="Inglis G.D."/>
            <person name="Kruczkiewicz P."/>
            <person name="Selinger L.B."/>
            <person name="Taboada E.N."/>
        </authorList>
    </citation>
    <scope>NUCLEOTIDE SEQUENCE [LARGE SCALE GENOMIC DNA]</scope>
    <source>
        <strain evidence="2 3">L348</strain>
    </source>
</reference>
<name>A0A0G9K6C5_9BACT</name>